<dbReference type="OrthoDB" id="1162399at2759"/>
<feature type="compositionally biased region" description="Basic and acidic residues" evidence="1">
    <location>
        <begin position="440"/>
        <end position="457"/>
    </location>
</feature>
<protein>
    <recommendedName>
        <fullName evidence="4">NTF2 domain-containing protein</fullName>
    </recommendedName>
</protein>
<keyword evidence="3" id="KW-1185">Reference proteome</keyword>
<feature type="region of interest" description="Disordered" evidence="1">
    <location>
        <begin position="381"/>
        <end position="485"/>
    </location>
</feature>
<dbReference type="Proteomes" id="UP000799536">
    <property type="component" value="Unassembled WGS sequence"/>
</dbReference>
<organism evidence="2 3">
    <name type="scientific">Delitschia confertaspora ATCC 74209</name>
    <dbReference type="NCBI Taxonomy" id="1513339"/>
    <lineage>
        <taxon>Eukaryota</taxon>
        <taxon>Fungi</taxon>
        <taxon>Dikarya</taxon>
        <taxon>Ascomycota</taxon>
        <taxon>Pezizomycotina</taxon>
        <taxon>Dothideomycetes</taxon>
        <taxon>Pleosporomycetidae</taxon>
        <taxon>Pleosporales</taxon>
        <taxon>Delitschiaceae</taxon>
        <taxon>Delitschia</taxon>
    </lineage>
</organism>
<feature type="compositionally biased region" description="Polar residues" evidence="1">
    <location>
        <begin position="208"/>
        <end position="234"/>
    </location>
</feature>
<reference evidence="2" key="1">
    <citation type="journal article" date="2020" name="Stud. Mycol.">
        <title>101 Dothideomycetes genomes: a test case for predicting lifestyles and emergence of pathogens.</title>
        <authorList>
            <person name="Haridas S."/>
            <person name="Albert R."/>
            <person name="Binder M."/>
            <person name="Bloem J."/>
            <person name="Labutti K."/>
            <person name="Salamov A."/>
            <person name="Andreopoulos B."/>
            <person name="Baker S."/>
            <person name="Barry K."/>
            <person name="Bills G."/>
            <person name="Bluhm B."/>
            <person name="Cannon C."/>
            <person name="Castanera R."/>
            <person name="Culley D."/>
            <person name="Daum C."/>
            <person name="Ezra D."/>
            <person name="Gonzalez J."/>
            <person name="Henrissat B."/>
            <person name="Kuo A."/>
            <person name="Liang C."/>
            <person name="Lipzen A."/>
            <person name="Lutzoni F."/>
            <person name="Magnuson J."/>
            <person name="Mondo S."/>
            <person name="Nolan M."/>
            <person name="Ohm R."/>
            <person name="Pangilinan J."/>
            <person name="Park H.-J."/>
            <person name="Ramirez L."/>
            <person name="Alfaro M."/>
            <person name="Sun H."/>
            <person name="Tritt A."/>
            <person name="Yoshinaga Y."/>
            <person name="Zwiers L.-H."/>
            <person name="Turgeon B."/>
            <person name="Goodwin S."/>
            <person name="Spatafora J."/>
            <person name="Crous P."/>
            <person name="Grigoriev I."/>
        </authorList>
    </citation>
    <scope>NUCLEOTIDE SEQUENCE</scope>
    <source>
        <strain evidence="2">ATCC 74209</strain>
    </source>
</reference>
<accession>A0A9P4JKG7</accession>
<feature type="region of interest" description="Disordered" evidence="1">
    <location>
        <begin position="535"/>
        <end position="595"/>
    </location>
</feature>
<comment type="caution">
    <text evidence="2">The sequence shown here is derived from an EMBL/GenBank/DDBJ whole genome shotgun (WGS) entry which is preliminary data.</text>
</comment>
<feature type="compositionally biased region" description="Polar residues" evidence="1">
    <location>
        <begin position="324"/>
        <end position="333"/>
    </location>
</feature>
<evidence type="ECO:0000313" key="2">
    <source>
        <dbReference type="EMBL" id="KAF2201123.1"/>
    </source>
</evidence>
<evidence type="ECO:0000256" key="1">
    <source>
        <dbReference type="SAM" id="MobiDB-lite"/>
    </source>
</evidence>
<proteinExistence type="predicted"/>
<dbReference type="EMBL" id="ML993990">
    <property type="protein sequence ID" value="KAF2201123.1"/>
    <property type="molecule type" value="Genomic_DNA"/>
</dbReference>
<name>A0A9P4JKG7_9PLEO</name>
<feature type="compositionally biased region" description="Polar residues" evidence="1">
    <location>
        <begin position="463"/>
        <end position="481"/>
    </location>
</feature>
<feature type="compositionally biased region" description="Basic and acidic residues" evidence="1">
    <location>
        <begin position="539"/>
        <end position="549"/>
    </location>
</feature>
<feature type="compositionally biased region" description="Low complexity" evidence="1">
    <location>
        <begin position="192"/>
        <end position="202"/>
    </location>
</feature>
<feature type="compositionally biased region" description="Basic and acidic residues" evidence="1">
    <location>
        <begin position="580"/>
        <end position="595"/>
    </location>
</feature>
<dbReference type="AlphaFoldDB" id="A0A9P4JKG7"/>
<evidence type="ECO:0000313" key="3">
    <source>
        <dbReference type="Proteomes" id="UP000799536"/>
    </source>
</evidence>
<evidence type="ECO:0008006" key="4">
    <source>
        <dbReference type="Google" id="ProtNLM"/>
    </source>
</evidence>
<feature type="compositionally biased region" description="Basic and acidic residues" evidence="1">
    <location>
        <begin position="174"/>
        <end position="183"/>
    </location>
</feature>
<feature type="region of interest" description="Disordered" evidence="1">
    <location>
        <begin position="306"/>
        <end position="333"/>
    </location>
</feature>
<feature type="region of interest" description="Disordered" evidence="1">
    <location>
        <begin position="161"/>
        <end position="241"/>
    </location>
</feature>
<gene>
    <name evidence="2" type="ORF">GQ43DRAFT_440895</name>
</gene>
<sequence>MSLSAKYQAFLANPSTGALAEDASLHYITTLTSINDADRIVKHFSLQERLLKKKSEKVIGTVEGAQDLCLDIETTIEFVSGGGAYLPGLDDNFVADRTVSFPTVHIVHFNGKQEITQVRLYWDQGSLLKQIDVIGARARNWPIRDGKDQARLILQSTSAVLQPPSAASSQASRRTSEASRGREQVVISERPSSSASAATNATRGDARTTLSLFQPQDENQENSYSSGPSHQRAQSAKPKPREYSELFVGDEVENGIHSPEKHGIPVKWGGGKNFGRNRLFDETEEDNVMQTPMSVKTNSRKYNHFDFADPDDEQATPKVRETAGPTSRPNKHQSQWAFEDFVTPEKTAPKILGQAVRHFGWSDDEDETSPVRRPVVHKARPDADPHFEFTDDGTPAGERNPKQTSKGRRHNDGMGLYKDHIIDNQDGTPIAKDVSSKGSKHNDGLGLYKDHITHTTSDDEDGQNGNSKQPLGNVTGIVNNKNRNKDFGSQWELTDAIPNPESTAFNGNGNSIKHISGDRQKTLNSLEAHWGLYENSPEQAKKENMERPIKTNGNGMGGRKGTGRSWAIGDEDDAYASARPEAHAQRPEDKGFWDF</sequence>